<dbReference type="KEGG" id="pco:PHACADRAFT_257031"/>
<dbReference type="InParanoid" id="K5WZS3"/>
<evidence type="ECO:0000313" key="2">
    <source>
        <dbReference type="EMBL" id="EKM56017.1"/>
    </source>
</evidence>
<dbReference type="Proteomes" id="UP000008370">
    <property type="component" value="Unassembled WGS sequence"/>
</dbReference>
<dbReference type="HOGENOM" id="CLU_2419079_0_0_1"/>
<accession>K5WZS3</accession>
<dbReference type="AlphaFoldDB" id="K5WZS3"/>
<proteinExistence type="predicted"/>
<dbReference type="EMBL" id="JH930472">
    <property type="protein sequence ID" value="EKM56017.1"/>
    <property type="molecule type" value="Genomic_DNA"/>
</dbReference>
<dbReference type="RefSeq" id="XP_007396319.1">
    <property type="nucleotide sequence ID" value="XM_007396257.1"/>
</dbReference>
<sequence length="92" mass="9840">MGPNLNLSALLNSAHLCRCGVPFEFVGPRFRVTTAVGYKPGTAVDVDVEPPLGAYGKPHPGPVRQPVRTRDPPLVVASDEERDVHDPVGLCL</sequence>
<dbReference type="GeneID" id="18916732"/>
<evidence type="ECO:0000313" key="3">
    <source>
        <dbReference type="Proteomes" id="UP000008370"/>
    </source>
</evidence>
<organism evidence="2 3">
    <name type="scientific">Phanerochaete carnosa (strain HHB-10118-sp)</name>
    <name type="common">White-rot fungus</name>
    <name type="synonym">Peniophora carnosa</name>
    <dbReference type="NCBI Taxonomy" id="650164"/>
    <lineage>
        <taxon>Eukaryota</taxon>
        <taxon>Fungi</taxon>
        <taxon>Dikarya</taxon>
        <taxon>Basidiomycota</taxon>
        <taxon>Agaricomycotina</taxon>
        <taxon>Agaricomycetes</taxon>
        <taxon>Polyporales</taxon>
        <taxon>Phanerochaetaceae</taxon>
        <taxon>Phanerochaete</taxon>
    </lineage>
</organism>
<feature type="region of interest" description="Disordered" evidence="1">
    <location>
        <begin position="50"/>
        <end position="69"/>
    </location>
</feature>
<feature type="non-terminal residue" evidence="2">
    <location>
        <position position="92"/>
    </location>
</feature>
<reference evidence="2 3" key="1">
    <citation type="journal article" date="2012" name="BMC Genomics">
        <title>Comparative genomics of the white-rot fungi, Phanerochaete carnosa and P. chrysosporium, to elucidate the genetic basis of the distinct wood types they colonize.</title>
        <authorList>
            <person name="Suzuki H."/>
            <person name="MacDonald J."/>
            <person name="Syed K."/>
            <person name="Salamov A."/>
            <person name="Hori C."/>
            <person name="Aerts A."/>
            <person name="Henrissat B."/>
            <person name="Wiebenga A."/>
            <person name="vanKuyk P.A."/>
            <person name="Barry K."/>
            <person name="Lindquist E."/>
            <person name="LaButti K."/>
            <person name="Lapidus A."/>
            <person name="Lucas S."/>
            <person name="Coutinho P."/>
            <person name="Gong Y."/>
            <person name="Samejima M."/>
            <person name="Mahadevan R."/>
            <person name="Abou-Zaid M."/>
            <person name="de Vries R.P."/>
            <person name="Igarashi K."/>
            <person name="Yadav J.S."/>
            <person name="Grigoriev I.V."/>
            <person name="Master E.R."/>
        </authorList>
    </citation>
    <scope>NUCLEOTIDE SEQUENCE [LARGE SCALE GENOMIC DNA]</scope>
    <source>
        <strain evidence="2 3">HHB-10118-sp</strain>
    </source>
</reference>
<keyword evidence="3" id="KW-1185">Reference proteome</keyword>
<name>K5WZS3_PHACS</name>
<evidence type="ECO:0000256" key="1">
    <source>
        <dbReference type="SAM" id="MobiDB-lite"/>
    </source>
</evidence>
<protein>
    <submittedName>
        <fullName evidence="2">Uncharacterized protein</fullName>
    </submittedName>
</protein>
<gene>
    <name evidence="2" type="ORF">PHACADRAFT_257031</name>
</gene>